<proteinExistence type="inferred from homology"/>
<sequence>MCWGVFLAGAVVTAIAGSWYEAGLLAAVGLAVFAMAIFARHPSSREITRVNAIEYRDERDKGIAQVGFSVVGVVALVVSAIEFVAVAVLADARDRPPSARLVAGIRDRLRGPRHVLLKSTDGFSRLGPTLGVLAAHALSLASFANTVEDIPVGVAYALWSGIGTVAIAVAFSGKEITAVKVLGVQLVVSGAVVLNLDGGH</sequence>
<feature type="transmembrane region" description="Helical" evidence="8">
    <location>
        <begin position="24"/>
        <end position="41"/>
    </location>
</feature>
<organism evidence="9 10">
    <name type="scientific">Blastococcus aggregatus</name>
    <dbReference type="NCBI Taxonomy" id="38502"/>
    <lineage>
        <taxon>Bacteria</taxon>
        <taxon>Bacillati</taxon>
        <taxon>Actinomycetota</taxon>
        <taxon>Actinomycetes</taxon>
        <taxon>Geodermatophilales</taxon>
        <taxon>Geodermatophilaceae</taxon>
        <taxon>Blastococcus</taxon>
    </lineage>
</organism>
<keyword evidence="10" id="KW-1185">Reference proteome</keyword>
<dbReference type="Pfam" id="PF00893">
    <property type="entry name" value="Multi_Drug_Res"/>
    <property type="match status" value="1"/>
</dbReference>
<dbReference type="SUPFAM" id="SSF103481">
    <property type="entry name" value="Multidrug resistance efflux transporter EmrE"/>
    <property type="match status" value="1"/>
</dbReference>
<evidence type="ECO:0000256" key="4">
    <source>
        <dbReference type="ARBA" id="ARBA00022692"/>
    </source>
</evidence>
<keyword evidence="6 8" id="KW-0472">Membrane</keyword>
<evidence type="ECO:0000313" key="10">
    <source>
        <dbReference type="Proteomes" id="UP000219435"/>
    </source>
</evidence>
<dbReference type="InterPro" id="IPR000390">
    <property type="entry name" value="Small_drug/metabolite_transptr"/>
</dbReference>
<dbReference type="Proteomes" id="UP000219435">
    <property type="component" value="Unassembled WGS sequence"/>
</dbReference>
<evidence type="ECO:0000256" key="1">
    <source>
        <dbReference type="ARBA" id="ARBA00004651"/>
    </source>
</evidence>
<dbReference type="GO" id="GO:0022857">
    <property type="term" value="F:transmembrane transporter activity"/>
    <property type="evidence" value="ECO:0007669"/>
    <property type="project" value="InterPro"/>
</dbReference>
<evidence type="ECO:0000256" key="3">
    <source>
        <dbReference type="ARBA" id="ARBA00022475"/>
    </source>
</evidence>
<keyword evidence="5 8" id="KW-1133">Transmembrane helix</keyword>
<keyword evidence="2" id="KW-0813">Transport</keyword>
<reference evidence="10" key="1">
    <citation type="submission" date="2017-08" db="EMBL/GenBank/DDBJ databases">
        <authorList>
            <person name="Varghese N."/>
            <person name="Submissions S."/>
        </authorList>
    </citation>
    <scope>NUCLEOTIDE SEQUENCE [LARGE SCALE GENOMIC DNA]</scope>
    <source>
        <strain evidence="10">DSM 4725</strain>
    </source>
</reference>
<dbReference type="GO" id="GO:0005886">
    <property type="term" value="C:plasma membrane"/>
    <property type="evidence" value="ECO:0007669"/>
    <property type="project" value="UniProtKB-SubCell"/>
</dbReference>
<dbReference type="AlphaFoldDB" id="A0A285VHP0"/>
<dbReference type="InterPro" id="IPR045324">
    <property type="entry name" value="Small_multidrug_res"/>
</dbReference>
<comment type="subcellular location">
    <subcellularLocation>
        <location evidence="1 7">Cell membrane</location>
        <topology evidence="1 7">Multi-pass membrane protein</topology>
    </subcellularLocation>
</comment>
<keyword evidence="4 7" id="KW-0812">Transmembrane</keyword>
<feature type="transmembrane region" description="Helical" evidence="8">
    <location>
        <begin position="150"/>
        <end position="171"/>
    </location>
</feature>
<dbReference type="PANTHER" id="PTHR30561">
    <property type="entry name" value="SMR FAMILY PROTON-DEPENDENT DRUG EFFLUX TRANSPORTER SUGE"/>
    <property type="match status" value="1"/>
</dbReference>
<accession>A0A285VHP0</accession>
<dbReference type="InterPro" id="IPR037185">
    <property type="entry name" value="EmrE-like"/>
</dbReference>
<evidence type="ECO:0000256" key="7">
    <source>
        <dbReference type="RuleBase" id="RU003942"/>
    </source>
</evidence>
<dbReference type="Gene3D" id="1.10.3730.20">
    <property type="match status" value="1"/>
</dbReference>
<evidence type="ECO:0000256" key="8">
    <source>
        <dbReference type="SAM" id="Phobius"/>
    </source>
</evidence>
<gene>
    <name evidence="9" type="ORF">SAMN05660748_4475</name>
</gene>
<evidence type="ECO:0000256" key="6">
    <source>
        <dbReference type="ARBA" id="ARBA00023136"/>
    </source>
</evidence>
<evidence type="ECO:0000256" key="5">
    <source>
        <dbReference type="ARBA" id="ARBA00022989"/>
    </source>
</evidence>
<feature type="transmembrane region" description="Helical" evidence="8">
    <location>
        <begin position="62"/>
        <end position="90"/>
    </location>
</feature>
<name>A0A285VHP0_9ACTN</name>
<dbReference type="EMBL" id="OBQI01000009">
    <property type="protein sequence ID" value="SOC53513.1"/>
    <property type="molecule type" value="Genomic_DNA"/>
</dbReference>
<evidence type="ECO:0000256" key="2">
    <source>
        <dbReference type="ARBA" id="ARBA00022448"/>
    </source>
</evidence>
<evidence type="ECO:0000313" key="9">
    <source>
        <dbReference type="EMBL" id="SOC53513.1"/>
    </source>
</evidence>
<comment type="similarity">
    <text evidence="7">Belongs to the drug/metabolite transporter (DMT) superfamily. Small multidrug resistance (SMR) (TC 2.A.7.1) family.</text>
</comment>
<dbReference type="PANTHER" id="PTHR30561:SF1">
    <property type="entry name" value="MULTIDRUG TRANSPORTER EMRE"/>
    <property type="match status" value="1"/>
</dbReference>
<keyword evidence="3" id="KW-1003">Cell membrane</keyword>
<protein>
    <submittedName>
        <fullName evidence="9">Multidrug transporter EmrE</fullName>
    </submittedName>
</protein>